<keyword evidence="2" id="KW-1133">Transmembrane helix</keyword>
<feature type="compositionally biased region" description="Gly residues" evidence="1">
    <location>
        <begin position="522"/>
        <end position="537"/>
    </location>
</feature>
<feature type="compositionally biased region" description="Low complexity" evidence="1">
    <location>
        <begin position="488"/>
        <end position="497"/>
    </location>
</feature>
<organism evidence="3 4">
    <name type="scientific">Rhypophila decipiens</name>
    <dbReference type="NCBI Taxonomy" id="261697"/>
    <lineage>
        <taxon>Eukaryota</taxon>
        <taxon>Fungi</taxon>
        <taxon>Dikarya</taxon>
        <taxon>Ascomycota</taxon>
        <taxon>Pezizomycotina</taxon>
        <taxon>Sordariomycetes</taxon>
        <taxon>Sordariomycetidae</taxon>
        <taxon>Sordariales</taxon>
        <taxon>Naviculisporaceae</taxon>
        <taxon>Rhypophila</taxon>
    </lineage>
</organism>
<reference evidence="3" key="2">
    <citation type="submission" date="2023-05" db="EMBL/GenBank/DDBJ databases">
        <authorList>
            <consortium name="Lawrence Berkeley National Laboratory"/>
            <person name="Steindorff A."/>
            <person name="Hensen N."/>
            <person name="Bonometti L."/>
            <person name="Westerberg I."/>
            <person name="Brannstrom I.O."/>
            <person name="Guillou S."/>
            <person name="Cros-Aarteil S."/>
            <person name="Calhoun S."/>
            <person name="Haridas S."/>
            <person name="Kuo A."/>
            <person name="Mondo S."/>
            <person name="Pangilinan J."/>
            <person name="Riley R."/>
            <person name="Labutti K."/>
            <person name="Andreopoulos B."/>
            <person name="Lipzen A."/>
            <person name="Chen C."/>
            <person name="Yanf M."/>
            <person name="Daum C."/>
            <person name="Ng V."/>
            <person name="Clum A."/>
            <person name="Ohm R."/>
            <person name="Martin F."/>
            <person name="Silar P."/>
            <person name="Natvig D."/>
            <person name="Lalanne C."/>
            <person name="Gautier V."/>
            <person name="Ament-Velasquez S.L."/>
            <person name="Kruys A."/>
            <person name="Hutchinson M.I."/>
            <person name="Powell A.J."/>
            <person name="Barry K."/>
            <person name="Miller A.N."/>
            <person name="Grigoriev I.V."/>
            <person name="Debuchy R."/>
            <person name="Gladieux P."/>
            <person name="Thoren M.H."/>
            <person name="Johannesson H."/>
        </authorList>
    </citation>
    <scope>NUCLEOTIDE SEQUENCE</scope>
    <source>
        <strain evidence="3">PSN293</strain>
    </source>
</reference>
<evidence type="ECO:0000313" key="3">
    <source>
        <dbReference type="EMBL" id="KAK4210787.1"/>
    </source>
</evidence>
<reference evidence="3" key="1">
    <citation type="journal article" date="2023" name="Mol. Phylogenet. Evol.">
        <title>Genome-scale phylogeny and comparative genomics of the fungal order Sordariales.</title>
        <authorList>
            <person name="Hensen N."/>
            <person name="Bonometti L."/>
            <person name="Westerberg I."/>
            <person name="Brannstrom I.O."/>
            <person name="Guillou S."/>
            <person name="Cros-Aarteil S."/>
            <person name="Calhoun S."/>
            <person name="Haridas S."/>
            <person name="Kuo A."/>
            <person name="Mondo S."/>
            <person name="Pangilinan J."/>
            <person name="Riley R."/>
            <person name="LaButti K."/>
            <person name="Andreopoulos B."/>
            <person name="Lipzen A."/>
            <person name="Chen C."/>
            <person name="Yan M."/>
            <person name="Daum C."/>
            <person name="Ng V."/>
            <person name="Clum A."/>
            <person name="Steindorff A."/>
            <person name="Ohm R.A."/>
            <person name="Martin F."/>
            <person name="Silar P."/>
            <person name="Natvig D.O."/>
            <person name="Lalanne C."/>
            <person name="Gautier V."/>
            <person name="Ament-Velasquez S.L."/>
            <person name="Kruys A."/>
            <person name="Hutchinson M.I."/>
            <person name="Powell A.J."/>
            <person name="Barry K."/>
            <person name="Miller A.N."/>
            <person name="Grigoriev I.V."/>
            <person name="Debuchy R."/>
            <person name="Gladieux P."/>
            <person name="Hiltunen Thoren M."/>
            <person name="Johannesson H."/>
        </authorList>
    </citation>
    <scope>NUCLEOTIDE SEQUENCE</scope>
    <source>
        <strain evidence="3">PSN293</strain>
    </source>
</reference>
<gene>
    <name evidence="3" type="ORF">QBC37DRAFT_403121</name>
</gene>
<evidence type="ECO:0000313" key="4">
    <source>
        <dbReference type="Proteomes" id="UP001301769"/>
    </source>
</evidence>
<feature type="region of interest" description="Disordered" evidence="1">
    <location>
        <begin position="213"/>
        <end position="243"/>
    </location>
</feature>
<feature type="compositionally biased region" description="Polar residues" evidence="1">
    <location>
        <begin position="318"/>
        <end position="329"/>
    </location>
</feature>
<feature type="region of interest" description="Disordered" evidence="1">
    <location>
        <begin position="275"/>
        <end position="583"/>
    </location>
</feature>
<dbReference type="Proteomes" id="UP001301769">
    <property type="component" value="Unassembled WGS sequence"/>
</dbReference>
<feature type="compositionally biased region" description="Gly residues" evidence="1">
    <location>
        <begin position="331"/>
        <end position="342"/>
    </location>
</feature>
<keyword evidence="2" id="KW-0812">Transmembrane</keyword>
<evidence type="ECO:0000256" key="2">
    <source>
        <dbReference type="SAM" id="Phobius"/>
    </source>
</evidence>
<feature type="region of interest" description="Disordered" evidence="1">
    <location>
        <begin position="113"/>
        <end position="201"/>
    </location>
</feature>
<feature type="compositionally biased region" description="Low complexity" evidence="1">
    <location>
        <begin position="461"/>
        <end position="476"/>
    </location>
</feature>
<feature type="compositionally biased region" description="Low complexity" evidence="1">
    <location>
        <begin position="140"/>
        <end position="189"/>
    </location>
</feature>
<evidence type="ECO:0000256" key="1">
    <source>
        <dbReference type="SAM" id="MobiDB-lite"/>
    </source>
</evidence>
<protein>
    <submittedName>
        <fullName evidence="3">Uncharacterized protein</fullName>
    </submittedName>
</protein>
<feature type="compositionally biased region" description="Basic and acidic residues" evidence="1">
    <location>
        <begin position="371"/>
        <end position="388"/>
    </location>
</feature>
<sequence length="583" mass="61101">MPEACSGCYSLLGRPITFSPSYMNFTTLTCVAFSVSDACPTTDVESMPPACLPATTTGYGFFSPGLEYESTCVIPATAISDISGSSPITYSTDHGVSVAPAIHIVWRPQDRFTTSSNPVPITTTSAHNEPTSASPSPKQSSLTPTTKVTSTSSTSSTSAPSGPLSSTSTSLSFSSSSSSSSTTTHRLSSGQNTDTATGFTDKGVTSTAIETQSLTGDATSSSSNNPPAAPPPDNNGGIHGLSPTAMQSVTATTVTVGVLGFLGFGLWFGKFRKRRKNSDDDEQNPTAPVDRAVLDGPIKPELPVPGPGERRGSGADGPNSNTGILTSAGTEAGGHGQYGDKGGTSQSELDGRAGVSSGLGGGGNISPIAEHPNEQDYLLRDGYGHPHELQSAGVGAGPHAAELAPGHRVSELDEQQRRVELEEQQRRFELEEQHERQRAELMAATPSPAPSYSQRQHQHPYEQPYGHQQHQPYQYPEAAELESPPGWSPRTPQSPSSPQSPRPPVSGPSSGHWSPQAPRGQAQGGDGYYDQGQGQGWGRQSPRQSPYIGSDPRQSPRPPQSPRPDQNQRQGMGPGPSRAGGNY</sequence>
<name>A0AAN7B5H4_9PEZI</name>
<feature type="compositionally biased region" description="Polar residues" evidence="1">
    <location>
        <begin position="113"/>
        <end position="139"/>
    </location>
</feature>
<feature type="compositionally biased region" description="Polar residues" evidence="1">
    <location>
        <begin position="190"/>
        <end position="201"/>
    </location>
</feature>
<keyword evidence="4" id="KW-1185">Reference proteome</keyword>
<accession>A0AAN7B5H4</accession>
<dbReference type="AlphaFoldDB" id="A0AAN7B5H4"/>
<keyword evidence="2" id="KW-0472">Membrane</keyword>
<dbReference type="EMBL" id="MU858166">
    <property type="protein sequence ID" value="KAK4210787.1"/>
    <property type="molecule type" value="Genomic_DNA"/>
</dbReference>
<feature type="transmembrane region" description="Helical" evidence="2">
    <location>
        <begin position="249"/>
        <end position="268"/>
    </location>
</feature>
<comment type="caution">
    <text evidence="3">The sequence shown here is derived from an EMBL/GenBank/DDBJ whole genome shotgun (WGS) entry which is preliminary data.</text>
</comment>
<feature type="compositionally biased region" description="Basic and acidic residues" evidence="1">
    <location>
        <begin position="408"/>
        <end position="439"/>
    </location>
</feature>
<proteinExistence type="predicted"/>